<evidence type="ECO:0000313" key="3">
    <source>
        <dbReference type="EMBL" id="EMR87927.1"/>
    </source>
</evidence>
<gene>
    <name evidence="3" type="ORF">BcDW1_3462</name>
</gene>
<evidence type="ECO:0000313" key="4">
    <source>
        <dbReference type="Proteomes" id="UP000012045"/>
    </source>
</evidence>
<dbReference type="Pfam" id="PF01419">
    <property type="entry name" value="Jacalin"/>
    <property type="match status" value="1"/>
</dbReference>
<accession>M7UVQ9</accession>
<feature type="compositionally biased region" description="Acidic residues" evidence="1">
    <location>
        <begin position="336"/>
        <end position="345"/>
    </location>
</feature>
<dbReference type="InterPro" id="IPR036404">
    <property type="entry name" value="Jacalin-like_lectin_dom_sf"/>
</dbReference>
<dbReference type="InterPro" id="IPR001229">
    <property type="entry name" value="Jacalin-like_lectin_dom"/>
</dbReference>
<proteinExistence type="predicted"/>
<dbReference type="HOGENOM" id="CLU_804086_0_0_1"/>
<feature type="region of interest" description="Disordered" evidence="1">
    <location>
        <begin position="319"/>
        <end position="345"/>
    </location>
</feature>
<feature type="domain" description="Jacalin-type lectin" evidence="2">
    <location>
        <begin position="7"/>
        <end position="142"/>
    </location>
</feature>
<evidence type="ECO:0000256" key="1">
    <source>
        <dbReference type="SAM" id="MobiDB-lite"/>
    </source>
</evidence>
<dbReference type="AlphaFoldDB" id="M7UVQ9"/>
<protein>
    <submittedName>
        <fullName evidence="3">Putative zgc:174689 protein</fullName>
    </submittedName>
</protein>
<name>M7UVQ9_BOTF1</name>
<dbReference type="Gene3D" id="2.100.10.30">
    <property type="entry name" value="Jacalin-like lectin domain"/>
    <property type="match status" value="1"/>
</dbReference>
<dbReference type="SUPFAM" id="SSF51101">
    <property type="entry name" value="Mannose-binding lectins"/>
    <property type="match status" value="1"/>
</dbReference>
<dbReference type="Proteomes" id="UP000012045">
    <property type="component" value="Unassembled WGS sequence"/>
</dbReference>
<reference evidence="4" key="1">
    <citation type="journal article" date="2013" name="Genome Announc.">
        <title>Draft genome sequence of Botrytis cinerea BcDW1, inoculum for noble rot of grape berries.</title>
        <authorList>
            <person name="Blanco-Ulate B."/>
            <person name="Allen G."/>
            <person name="Powell A.L."/>
            <person name="Cantu D."/>
        </authorList>
    </citation>
    <scope>NUCLEOTIDE SEQUENCE [LARGE SCALE GENOMIC DNA]</scope>
    <source>
        <strain evidence="4">BcDW1</strain>
    </source>
</reference>
<evidence type="ECO:0000259" key="2">
    <source>
        <dbReference type="Pfam" id="PF01419"/>
    </source>
</evidence>
<dbReference type="Gene3D" id="2.170.15.10">
    <property type="entry name" value="Proaerolysin, chain A, domain 3"/>
    <property type="match status" value="1"/>
</dbReference>
<sequence>MPSSWYTPVGGQGGTAFQFIYPSYPVTKVETWTSSWLMGIRVTFIDGDVSPVFGKEDGTKKTLDLSYGERLTHVAHRTWGSSDPVRKMEGIEIGTEKGQLLNAMSPSRLPGSHYSEPLSLYSGLMVGIAGRADNTGVHMLGIAVLGELEHVVVDMNYLAFPEGGISDVSVNNYTLDNRQSEREGSIVIDDTESVTNSATTEKTWGESLGVSVSVSGKVFGIGADASTEFNATEQTMESSSYSKTRETHVGMTVGVPPGKKYTVTVLYYKGSFRVTFRPSFVLQLKGGHTVSWPMAEPQPISGVASGNLVTTVLDVTNTPAGEIPGPLPSPPKAVPVEDEDKMIKK</sequence>
<organism evidence="3 4">
    <name type="scientific">Botryotinia fuckeliana (strain BcDW1)</name>
    <name type="common">Noble rot fungus</name>
    <name type="synonym">Botrytis cinerea</name>
    <dbReference type="NCBI Taxonomy" id="1290391"/>
    <lineage>
        <taxon>Eukaryota</taxon>
        <taxon>Fungi</taxon>
        <taxon>Dikarya</taxon>
        <taxon>Ascomycota</taxon>
        <taxon>Pezizomycotina</taxon>
        <taxon>Leotiomycetes</taxon>
        <taxon>Helotiales</taxon>
        <taxon>Sclerotiniaceae</taxon>
        <taxon>Botrytis</taxon>
    </lineage>
</organism>
<dbReference type="SUPFAM" id="SSF56973">
    <property type="entry name" value="Aerolisin/ETX pore-forming domain"/>
    <property type="match status" value="1"/>
</dbReference>
<dbReference type="EMBL" id="KB707804">
    <property type="protein sequence ID" value="EMR87927.1"/>
    <property type="molecule type" value="Genomic_DNA"/>
</dbReference>